<keyword evidence="4" id="KW-0804">Transcription</keyword>
<dbReference type="PRINTS" id="PR00040">
    <property type="entry name" value="HTHMERR"/>
</dbReference>
<keyword evidence="2" id="KW-0805">Transcription regulation</keyword>
<keyword evidence="5" id="KW-0175">Coiled coil</keyword>
<dbReference type="PANTHER" id="PTHR30204">
    <property type="entry name" value="REDOX-CYCLING DRUG-SENSING TRANSCRIPTIONAL ACTIVATOR SOXR"/>
    <property type="match status" value="1"/>
</dbReference>
<evidence type="ECO:0000256" key="1">
    <source>
        <dbReference type="ARBA" id="ARBA00022491"/>
    </source>
</evidence>
<dbReference type="EMBL" id="CP159992">
    <property type="protein sequence ID" value="XCP97330.1"/>
    <property type="molecule type" value="Genomic_DNA"/>
</dbReference>
<dbReference type="Pfam" id="PF13411">
    <property type="entry name" value="MerR_1"/>
    <property type="match status" value="1"/>
</dbReference>
<dbReference type="AlphaFoldDB" id="A0AAU8NMI3"/>
<dbReference type="Gene3D" id="1.10.1660.10">
    <property type="match status" value="1"/>
</dbReference>
<sequence>MDGMKDEITISELAKLMQVSVHQIRYFEEKGVLQPAYTGENQYRMYGMDEVYRLAHILLLRKMGLSVQMIKDCLSHLTAEQIIPLIRQALSDTEAAIQRLQETKHFIEKLLEEKNHMPQPDEEMYVIVQREQVPLTLWFEMQVPESLSAQKLVKHGSSISNLFEADIHYVYQDSGIVGMYTRKEKAAYDLMLPAGSYVSRSLWVQNEEHLKTHIQHFYAYADQMGYICSGPLVMVEKSYLSLFMPDQLHYELLSHLSNPEAGSV</sequence>
<dbReference type="InterPro" id="IPR000551">
    <property type="entry name" value="MerR-type_HTH_dom"/>
</dbReference>
<organism evidence="7">
    <name type="scientific">Paenibacillus sp. AN1007</name>
    <dbReference type="NCBI Taxonomy" id="3151385"/>
    <lineage>
        <taxon>Bacteria</taxon>
        <taxon>Bacillati</taxon>
        <taxon>Bacillota</taxon>
        <taxon>Bacilli</taxon>
        <taxon>Bacillales</taxon>
        <taxon>Paenibacillaceae</taxon>
        <taxon>Paenibacillus</taxon>
    </lineage>
</organism>
<dbReference type="RefSeq" id="WP_342556063.1">
    <property type="nucleotide sequence ID" value="NZ_CP159992.1"/>
</dbReference>
<dbReference type="GO" id="GO:0003700">
    <property type="term" value="F:DNA-binding transcription factor activity"/>
    <property type="evidence" value="ECO:0007669"/>
    <property type="project" value="InterPro"/>
</dbReference>
<accession>A0AAU8NMI3</accession>
<dbReference type="PANTHER" id="PTHR30204:SF69">
    <property type="entry name" value="MERR-FAMILY TRANSCRIPTIONAL REGULATOR"/>
    <property type="match status" value="1"/>
</dbReference>
<feature type="domain" description="HTH merR-type" evidence="6">
    <location>
        <begin position="7"/>
        <end position="76"/>
    </location>
</feature>
<evidence type="ECO:0000259" key="6">
    <source>
        <dbReference type="PROSITE" id="PS50937"/>
    </source>
</evidence>
<name>A0AAU8NMI3_9BACL</name>
<keyword evidence="3" id="KW-0238">DNA-binding</keyword>
<protein>
    <submittedName>
        <fullName evidence="7">MerR family transcriptional regulator</fullName>
    </submittedName>
</protein>
<dbReference type="SUPFAM" id="SSF46955">
    <property type="entry name" value="Putative DNA-binding domain"/>
    <property type="match status" value="1"/>
</dbReference>
<dbReference type="InterPro" id="IPR047057">
    <property type="entry name" value="MerR_fam"/>
</dbReference>
<evidence type="ECO:0000313" key="7">
    <source>
        <dbReference type="EMBL" id="XCP97330.1"/>
    </source>
</evidence>
<proteinExistence type="predicted"/>
<dbReference type="GO" id="GO:0003677">
    <property type="term" value="F:DNA binding"/>
    <property type="evidence" value="ECO:0007669"/>
    <property type="project" value="UniProtKB-KW"/>
</dbReference>
<reference evidence="7" key="1">
    <citation type="submission" date="2024-05" db="EMBL/GenBank/DDBJ databases">
        <title>Draft genome assemblies of 36 bacteria isolated from hibernating arctic ground squirrels.</title>
        <authorList>
            <person name="McKee H."/>
            <person name="Mullen L."/>
            <person name="Drown D.M."/>
            <person name="Duddleston K.N."/>
        </authorList>
    </citation>
    <scope>NUCLEOTIDE SEQUENCE</scope>
    <source>
        <strain evidence="7">AN1007</strain>
    </source>
</reference>
<feature type="coiled-coil region" evidence="5">
    <location>
        <begin position="90"/>
        <end position="117"/>
    </location>
</feature>
<dbReference type="PROSITE" id="PS50937">
    <property type="entry name" value="HTH_MERR_2"/>
    <property type="match status" value="1"/>
</dbReference>
<keyword evidence="1" id="KW-0678">Repressor</keyword>
<evidence type="ECO:0000256" key="5">
    <source>
        <dbReference type="SAM" id="Coils"/>
    </source>
</evidence>
<dbReference type="InterPro" id="IPR009061">
    <property type="entry name" value="DNA-bd_dom_put_sf"/>
</dbReference>
<gene>
    <name evidence="7" type="ORF">ABXS70_11780</name>
</gene>
<evidence type="ECO:0000256" key="4">
    <source>
        <dbReference type="ARBA" id="ARBA00023163"/>
    </source>
</evidence>
<dbReference type="SMART" id="SM00422">
    <property type="entry name" value="HTH_MERR"/>
    <property type="match status" value="1"/>
</dbReference>
<evidence type="ECO:0000256" key="3">
    <source>
        <dbReference type="ARBA" id="ARBA00023125"/>
    </source>
</evidence>
<evidence type="ECO:0000256" key="2">
    <source>
        <dbReference type="ARBA" id="ARBA00023015"/>
    </source>
</evidence>